<organism evidence="3 4">
    <name type="scientific">Yoonia vestfoldensis</name>
    <dbReference type="NCBI Taxonomy" id="245188"/>
    <lineage>
        <taxon>Bacteria</taxon>
        <taxon>Pseudomonadati</taxon>
        <taxon>Pseudomonadota</taxon>
        <taxon>Alphaproteobacteria</taxon>
        <taxon>Rhodobacterales</taxon>
        <taxon>Paracoccaceae</taxon>
        <taxon>Yoonia</taxon>
    </lineage>
</organism>
<dbReference type="OrthoDB" id="9815212at2"/>
<name>A0A1Y0EEM7_9RHOB</name>
<reference evidence="3 4" key="1">
    <citation type="submission" date="2017-05" db="EMBL/GenBank/DDBJ databases">
        <title>Genome Sequence of Loktanella vestfoldensis Strain SMR4r Isolated from a Culture of the Diatom Skeletonema marinoi.</title>
        <authorList>
            <person name="Topel M."/>
            <person name="Pinder M.I.M."/>
            <person name="Johansson O.N."/>
            <person name="Kourtchenko O."/>
            <person name="Godhe A."/>
            <person name="Clarke A.K."/>
        </authorList>
    </citation>
    <scope>NUCLEOTIDE SEQUENCE [LARGE SCALE GENOMIC DNA]</scope>
    <source>
        <strain evidence="3 4">SMR4r</strain>
    </source>
</reference>
<evidence type="ECO:0000313" key="4">
    <source>
        <dbReference type="Proteomes" id="UP000195273"/>
    </source>
</evidence>
<proteinExistence type="predicted"/>
<feature type="signal peptide" evidence="2">
    <location>
        <begin position="1"/>
        <end position="17"/>
    </location>
</feature>
<protein>
    <submittedName>
        <fullName evidence="3">Putative transmembrane protein (Alph_Pro_TM)</fullName>
    </submittedName>
</protein>
<keyword evidence="4" id="KW-1185">Reference proteome</keyword>
<keyword evidence="1" id="KW-0472">Membrane</keyword>
<dbReference type="Proteomes" id="UP000195273">
    <property type="component" value="Chromosome"/>
</dbReference>
<dbReference type="Pfam" id="PF09608">
    <property type="entry name" value="Alph_Pro_TM"/>
    <property type="match status" value="1"/>
</dbReference>
<gene>
    <name evidence="3" type="ORF">LOKVESSMR4R_02783</name>
</gene>
<keyword evidence="1 3" id="KW-0812">Transmembrane</keyword>
<evidence type="ECO:0000256" key="1">
    <source>
        <dbReference type="SAM" id="Phobius"/>
    </source>
</evidence>
<keyword evidence="2" id="KW-0732">Signal</keyword>
<keyword evidence="1" id="KW-1133">Transmembrane helix</keyword>
<dbReference type="STRING" id="1122181.GCA_000382265_01344"/>
<dbReference type="InterPro" id="IPR019088">
    <property type="entry name" value="CHP02186-rel_TM"/>
</dbReference>
<feature type="transmembrane region" description="Helical" evidence="1">
    <location>
        <begin position="222"/>
        <end position="247"/>
    </location>
</feature>
<dbReference type="EMBL" id="CP021431">
    <property type="protein sequence ID" value="ARU02077.1"/>
    <property type="molecule type" value="Genomic_DNA"/>
</dbReference>
<accession>A0A1Y0EEM7</accession>
<dbReference type="RefSeq" id="WP_087209473.1">
    <property type="nucleotide sequence ID" value="NZ_CP021431.1"/>
</dbReference>
<feature type="chain" id="PRO_5010990899" evidence="2">
    <location>
        <begin position="18"/>
        <end position="249"/>
    </location>
</feature>
<evidence type="ECO:0000313" key="3">
    <source>
        <dbReference type="EMBL" id="ARU02077.1"/>
    </source>
</evidence>
<dbReference type="AlphaFoldDB" id="A0A1Y0EEM7"/>
<evidence type="ECO:0000256" key="2">
    <source>
        <dbReference type="SAM" id="SignalP"/>
    </source>
</evidence>
<dbReference type="KEGG" id="lvs:LOKVESSMR4R_02783"/>
<sequence length="249" mass="27010">MIRLAALLMLLALPAKAEQIVLGLSRDEVAITVTFEGSEIIVFGAVSRIAPPPQDSALGVIVTIAGPSEPITVRRKARQMGIWVNTDAVFVSSAPSFYAVATSAPIADILRQVEDLRHRITIPRAIRSAGAVVEDSVAFTEALIRIKTDQDLYQMSEGAVTLDQDTLFRSAISMPANLTEGNYDVRIYLTRDGTVIDNYMTTIPVSKVGLERWLYNLAHEQALLYGLLSLAIAVGAGWLASAVFGLLRR</sequence>